<dbReference type="Gene3D" id="3.30.70.2740">
    <property type="match status" value="1"/>
</dbReference>
<dbReference type="SUPFAM" id="SSF55103">
    <property type="entry name" value="FAD-linked oxidases, C-terminal domain"/>
    <property type="match status" value="1"/>
</dbReference>
<dbReference type="Gene3D" id="1.10.45.10">
    <property type="entry name" value="Vanillyl-alcohol Oxidase, Chain A, domain 4"/>
    <property type="match status" value="1"/>
</dbReference>
<reference evidence="6 7" key="1">
    <citation type="journal article" date="2013" name="PLoS ONE">
        <title>Predicting the Proteins of Angomonas deanei, Strigomonas culicis and Their Respective Endosymbionts Reveals New Aspects of the Trypanosomatidae Family.</title>
        <authorList>
            <person name="Motta M.C."/>
            <person name="Martins A.C."/>
            <person name="de Souza S.S."/>
            <person name="Catta-Preta C.M."/>
            <person name="Silva R."/>
            <person name="Klein C.C."/>
            <person name="de Almeida L.G."/>
            <person name="de Lima Cunha O."/>
            <person name="Ciapina L.P."/>
            <person name="Brocchi M."/>
            <person name="Colabardini A.C."/>
            <person name="de Araujo Lima B."/>
            <person name="Machado C.R."/>
            <person name="de Almeida Soares C.M."/>
            <person name="Probst C.M."/>
            <person name="de Menezes C.B."/>
            <person name="Thompson C.E."/>
            <person name="Bartholomeu D.C."/>
            <person name="Gradia D.F."/>
            <person name="Pavoni D.P."/>
            <person name="Grisard E.C."/>
            <person name="Fantinatti-Garboggini F."/>
            <person name="Marchini F.K."/>
            <person name="Rodrigues-Luiz G.F."/>
            <person name="Wagner G."/>
            <person name="Goldman G.H."/>
            <person name="Fietto J.L."/>
            <person name="Elias M.C."/>
            <person name="Goldman M.H."/>
            <person name="Sagot M.F."/>
            <person name="Pereira M."/>
            <person name="Stoco P.H."/>
            <person name="de Mendonca-Neto R.P."/>
            <person name="Teixeira S.M."/>
            <person name="Maciel T.E."/>
            <person name="de Oliveira Mendes T.A."/>
            <person name="Urmenyi T.P."/>
            <person name="de Souza W."/>
            <person name="Schenkman S."/>
            <person name="de Vasconcelos A.T."/>
        </authorList>
    </citation>
    <scope>NUCLEOTIDE SEQUENCE [LARGE SCALE GENOMIC DNA]</scope>
</reference>
<evidence type="ECO:0000313" key="6">
    <source>
        <dbReference type="EMBL" id="EPY24532.1"/>
    </source>
</evidence>
<accession>S9U1A2</accession>
<evidence type="ECO:0000256" key="1">
    <source>
        <dbReference type="ARBA" id="ARBA00001974"/>
    </source>
</evidence>
<dbReference type="InterPro" id="IPR004113">
    <property type="entry name" value="FAD-bd_oxidored_4_C"/>
</dbReference>
<proteinExistence type="inferred from homology"/>
<dbReference type="Proteomes" id="UP000015354">
    <property type="component" value="Unassembled WGS sequence"/>
</dbReference>
<dbReference type="InterPro" id="IPR051264">
    <property type="entry name" value="FAD-oxidored/transferase_4"/>
</dbReference>
<keyword evidence="4" id="KW-0274">FAD</keyword>
<evidence type="ECO:0000256" key="4">
    <source>
        <dbReference type="ARBA" id="ARBA00022827"/>
    </source>
</evidence>
<dbReference type="OrthoDB" id="5332616at2759"/>
<dbReference type="PANTHER" id="PTHR43716:SF2">
    <property type="entry name" value="BLL6224 PROTEIN"/>
    <property type="match status" value="1"/>
</dbReference>
<dbReference type="GO" id="GO:0022904">
    <property type="term" value="P:respiratory electron transport chain"/>
    <property type="evidence" value="ECO:0007669"/>
    <property type="project" value="TreeGrafter"/>
</dbReference>
<dbReference type="PANTHER" id="PTHR43716">
    <property type="entry name" value="D-2-HYDROXYGLUTARATE DEHYDROGENASE, MITOCHONDRIAL"/>
    <property type="match status" value="1"/>
</dbReference>
<sequence length="216" mass="24243">MSGLCIDMVKKLLDLPKNFINKSSWFVLIEISYSDNHDETADVISSFLENSINKDLIFDAMVSNNVKQNEEIWLMRESIPIAERDFGKAIKHDISVPISSIASFVKETNSLIQASFPGVQHIIFGHIGDGNLHYNIARASWQSECQLLSLQDDIYRIVHSMVVDFGGSISAEHGVGMLKVGELSKYKSVSELHMMKLIKLAIDPYNIMNPGKILMI</sequence>
<evidence type="ECO:0000259" key="5">
    <source>
        <dbReference type="Pfam" id="PF02913"/>
    </source>
</evidence>
<dbReference type="AlphaFoldDB" id="S9U1A2"/>
<gene>
    <name evidence="6" type="ORF">STCU_07133</name>
</gene>
<dbReference type="EMBL" id="ATMH01007133">
    <property type="protein sequence ID" value="EPY24532.1"/>
    <property type="molecule type" value="Genomic_DNA"/>
</dbReference>
<keyword evidence="3" id="KW-0285">Flavoprotein</keyword>
<dbReference type="FunFam" id="1.10.45.10:FF:000001">
    <property type="entry name" value="D-lactate dehydrogenase mitochondrial"/>
    <property type="match status" value="1"/>
</dbReference>
<evidence type="ECO:0000313" key="7">
    <source>
        <dbReference type="Proteomes" id="UP000015354"/>
    </source>
</evidence>
<evidence type="ECO:0000256" key="2">
    <source>
        <dbReference type="ARBA" id="ARBA00008000"/>
    </source>
</evidence>
<name>S9U1A2_9TRYP</name>
<dbReference type="GO" id="GO:0003824">
    <property type="term" value="F:catalytic activity"/>
    <property type="evidence" value="ECO:0007669"/>
    <property type="project" value="InterPro"/>
</dbReference>
<organism evidence="6 7">
    <name type="scientific">Strigomonas culicis</name>
    <dbReference type="NCBI Taxonomy" id="28005"/>
    <lineage>
        <taxon>Eukaryota</taxon>
        <taxon>Discoba</taxon>
        <taxon>Euglenozoa</taxon>
        <taxon>Kinetoplastea</taxon>
        <taxon>Metakinetoplastina</taxon>
        <taxon>Trypanosomatida</taxon>
        <taxon>Trypanosomatidae</taxon>
        <taxon>Strigomonadinae</taxon>
        <taxon>Strigomonas</taxon>
    </lineage>
</organism>
<comment type="cofactor">
    <cofactor evidence="1">
        <name>FAD</name>
        <dbReference type="ChEBI" id="CHEBI:57692"/>
    </cofactor>
</comment>
<keyword evidence="7" id="KW-1185">Reference proteome</keyword>
<comment type="caution">
    <text evidence="6">The sequence shown here is derived from an EMBL/GenBank/DDBJ whole genome shotgun (WGS) entry which is preliminary data.</text>
</comment>
<comment type="similarity">
    <text evidence="2">Belongs to the FAD-binding oxidoreductase/transferase type 4 family.</text>
</comment>
<dbReference type="InterPro" id="IPR016171">
    <property type="entry name" value="Vanillyl_alc_oxidase_C-sub2"/>
</dbReference>
<evidence type="ECO:0000256" key="3">
    <source>
        <dbReference type="ARBA" id="ARBA00022630"/>
    </source>
</evidence>
<dbReference type="Pfam" id="PF02913">
    <property type="entry name" value="FAD-oxidase_C"/>
    <property type="match status" value="1"/>
</dbReference>
<dbReference type="GO" id="GO:0050660">
    <property type="term" value="F:flavin adenine dinucleotide binding"/>
    <property type="evidence" value="ECO:0007669"/>
    <property type="project" value="InterPro"/>
</dbReference>
<feature type="domain" description="FAD-binding oxidoreductase/transferase type 4 C-terminal" evidence="5">
    <location>
        <begin position="4"/>
        <end position="213"/>
    </location>
</feature>
<protein>
    <recommendedName>
        <fullName evidence="5">FAD-binding oxidoreductase/transferase type 4 C-terminal domain-containing protein</fullName>
    </recommendedName>
</protein>
<dbReference type="Gene3D" id="3.30.70.2190">
    <property type="match status" value="1"/>
</dbReference>
<dbReference type="InterPro" id="IPR016164">
    <property type="entry name" value="FAD-linked_Oxase-like_C"/>
</dbReference>